<protein>
    <submittedName>
        <fullName evidence="2">Competence protein A</fullName>
    </submittedName>
</protein>
<comment type="caution">
    <text evidence="2">The sequence shown here is derived from an EMBL/GenBank/DDBJ whole genome shotgun (WGS) entry which is preliminary data.</text>
</comment>
<evidence type="ECO:0000313" key="2">
    <source>
        <dbReference type="EMBL" id="KJL34294.1"/>
    </source>
</evidence>
<dbReference type="RefSeq" id="WP_052680091.1">
    <property type="nucleotide sequence ID" value="NZ_JYIX01000029.1"/>
</dbReference>
<dbReference type="AlphaFoldDB" id="A0A0F0LNN9"/>
<dbReference type="InterPro" id="IPR050696">
    <property type="entry name" value="FtsA/MreB"/>
</dbReference>
<dbReference type="PANTHER" id="PTHR32432:SF3">
    <property type="entry name" value="ETHANOLAMINE UTILIZATION PROTEIN EUTJ"/>
    <property type="match status" value="1"/>
</dbReference>
<evidence type="ECO:0000259" key="1">
    <source>
        <dbReference type="SMART" id="SM00842"/>
    </source>
</evidence>
<dbReference type="CDD" id="cd24049">
    <property type="entry name" value="ASKHA_NBD_PilM"/>
    <property type="match status" value="1"/>
</dbReference>
<keyword evidence="3" id="KW-1185">Reference proteome</keyword>
<dbReference type="Pfam" id="PF11104">
    <property type="entry name" value="PilM_2"/>
    <property type="match status" value="1"/>
</dbReference>
<dbReference type="Gene3D" id="3.30.1490.300">
    <property type="match status" value="1"/>
</dbReference>
<dbReference type="EMBL" id="JYIX01000029">
    <property type="protein sequence ID" value="KJL34294.1"/>
    <property type="molecule type" value="Genomic_DNA"/>
</dbReference>
<dbReference type="SMART" id="SM00842">
    <property type="entry name" value="FtsA"/>
    <property type="match status" value="1"/>
</dbReference>
<sequence>MAKSHVGVEITEESVRAVEVSVDRQPQVLAYGEVVLPPDSAHDSEVLDQGAVAVAIRQLWNLAKIGSKSATLGIASRRVLVREHTTTAMAPELLRQALPFQVQDLLPVPVAQAVLDYYPTSQQGDQLHGLLVAAVSETIESMIASFARAKIRVDGVDLGAFGLARAAARVVPEGTAAVVHVGDHTTQIVILRDGIPDFVRITPVDLETVAVRRRAAQMVAPDGAGDGTFVAAGALDPARLVVADLVGAAGIVPHGALRSDTALRPVADVIGRIRSTLSFYANRPAAPPVEQVLLCGAGAGVDGVLGGLTETVDVPVRTLGIADLLPLRVPEPTGELALNLVSTLGLALGKER</sequence>
<proteinExistence type="predicted"/>
<organism evidence="2 3">
    <name type="scientific">Microbacterium azadirachtae</name>
    <dbReference type="NCBI Taxonomy" id="582680"/>
    <lineage>
        <taxon>Bacteria</taxon>
        <taxon>Bacillati</taxon>
        <taxon>Actinomycetota</taxon>
        <taxon>Actinomycetes</taxon>
        <taxon>Micrococcales</taxon>
        <taxon>Microbacteriaceae</taxon>
        <taxon>Microbacterium</taxon>
    </lineage>
</organism>
<dbReference type="GO" id="GO:0051301">
    <property type="term" value="P:cell division"/>
    <property type="evidence" value="ECO:0007669"/>
    <property type="project" value="InterPro"/>
</dbReference>
<dbReference type="InterPro" id="IPR005883">
    <property type="entry name" value="PilM"/>
</dbReference>
<dbReference type="InterPro" id="IPR043129">
    <property type="entry name" value="ATPase_NBD"/>
</dbReference>
<dbReference type="PATRIC" id="fig|582680.6.peg.1112"/>
<evidence type="ECO:0000313" key="3">
    <source>
        <dbReference type="Proteomes" id="UP000033740"/>
    </source>
</evidence>
<dbReference type="Proteomes" id="UP000033740">
    <property type="component" value="Unassembled WGS sequence"/>
</dbReference>
<dbReference type="STRING" id="582680.RS86_01081"/>
<gene>
    <name evidence="2" type="ORF">RS86_01081</name>
</gene>
<dbReference type="Gene3D" id="3.30.420.40">
    <property type="match status" value="2"/>
</dbReference>
<dbReference type="PANTHER" id="PTHR32432">
    <property type="entry name" value="CELL DIVISION PROTEIN FTSA-RELATED"/>
    <property type="match status" value="1"/>
</dbReference>
<accession>A0A0F0LNN9</accession>
<dbReference type="SUPFAM" id="SSF53067">
    <property type="entry name" value="Actin-like ATPase domain"/>
    <property type="match status" value="1"/>
</dbReference>
<dbReference type="InterPro" id="IPR003494">
    <property type="entry name" value="SHS2_FtsA"/>
</dbReference>
<reference evidence="2 3" key="1">
    <citation type="submission" date="2015-02" db="EMBL/GenBank/DDBJ databases">
        <title>Draft genome sequences of ten Microbacterium spp. with emphasis on heavy metal contaminated environments.</title>
        <authorList>
            <person name="Corretto E."/>
        </authorList>
    </citation>
    <scope>NUCLEOTIDE SEQUENCE [LARGE SCALE GENOMIC DNA]</scope>
    <source>
        <strain evidence="2 3">ARN176</strain>
    </source>
</reference>
<feature type="domain" description="SHS2" evidence="1">
    <location>
        <begin position="5"/>
        <end position="167"/>
    </location>
</feature>
<name>A0A0F0LNN9_9MICO</name>